<keyword evidence="1" id="KW-0175">Coiled coil</keyword>
<dbReference type="InterPro" id="IPR026960">
    <property type="entry name" value="RVT-Znf"/>
</dbReference>
<evidence type="ECO:0000259" key="4">
    <source>
        <dbReference type="PROSITE" id="PS50878"/>
    </source>
</evidence>
<dbReference type="InterPro" id="IPR000477">
    <property type="entry name" value="RT_dom"/>
</dbReference>
<dbReference type="Pfam" id="PF13966">
    <property type="entry name" value="zf-RVT"/>
    <property type="match status" value="1"/>
</dbReference>
<evidence type="ECO:0000313" key="6">
    <source>
        <dbReference type="Proteomes" id="UP001633002"/>
    </source>
</evidence>
<dbReference type="AlphaFoldDB" id="A0ABD3I5G2"/>
<sequence>MVSWYYSAAYTRRKKHVLLVVRGNRLEQSRIDRVYMSRSGEWLENVKKVDHIGGKTLSDHIPVVVQLQLRINNEEVQKKTTYFKFDYRILEEAEVFREARKVWLDHPKENLDPRVKWVLGWRRLKSLFRRVQKEKREEARNLEKREEELQSLRIEVEMNPSEYNLTKLVELEREVREQECQKARICREQSRNRWFKDGEAPTKYFFSQLKAKHRREEIKALKLDSGQVITSERGVMQEIGRFYADLYEQPEVSTGEELAREQVLSYGDTKVSSQQNEALAAVPEMEELEKIVKGLPEEKAPGLDGVTAEVLTRCWSFMKIDCLAMLVSFWEDGVLTLCDSKGVIKLLPKNAERQRLRNWRPITLLTLTYKLISKVLASRLKGVLPGLVDEHQTGFVDGRSIHDSILLHRFSQEYAQATHQETVLIKLDFEKAYDRVSHAYLRAVLLKMEFCPNFTELTMGLLKHGTAVVHTNGLFSREFQLGRGVRQGCLIAPFLFALCTESLMTMMRTYQEEGLLEGIKLPGGKQALYNLFADNTELSIKAEEVNYLRVKELLQVYEEASGAKLNVRKSVMLPVSISELPLWITSSGCRIAARGEIVLHLGFPGGDSISESQVSRYLYEKITNRTDTWSNRWLTWSSRIILAQKILPSLPAYILMTFGLSKKGYKLLEDAWRIFIWGTREDGAAKKSAIAWETMQKSKNLGGVKILSLESHSAAVKIRQITKIIEGCQGSWLDIARSFITRNLATGRQRTEMRLWTAEESLLIGPRLIIRESTTLKTLLQAWYKVRGNLVFEERGGQLPAHLTIKQCLIIATERSGVRLSNEVKLRKFLKAEKIESLSDLQMLQSEWVLRRVEVEDRETMMDVDLLLQWLRPITATTLPLPQCAGWKWRAGMGTLVRSGWSHDTKWWKGMLTKEADTFEKMNRKWSTALSSEAWNRVWMLTWRKPSTPREGFWWWRTLWQGFWNGERARKARVSTGECPRCPQEIETTEHVFWSCPHARRRWTQLLELAQGTEVELASDIGWLQFKLKATDLKRTNAAWWVVAAELYKVTWRERCDRVFRNSRSHRPLRTVLHEAARSASSWLSNVMPENQKILTVKTLDTLTEWESKLMRSSTGSELQRDVEGIVSESTRTDTSVALIRASDTFELATSNARDGRVRRTYVSHVDEEGPSSPVLPDCLLPGHE</sequence>
<dbReference type="SUPFAM" id="SSF56219">
    <property type="entry name" value="DNase I-like"/>
    <property type="match status" value="1"/>
</dbReference>
<dbReference type="PANTHER" id="PTHR19446">
    <property type="entry name" value="REVERSE TRANSCRIPTASES"/>
    <property type="match status" value="1"/>
</dbReference>
<evidence type="ECO:0000256" key="1">
    <source>
        <dbReference type="SAM" id="Coils"/>
    </source>
</evidence>
<accession>A0ABD3I5G2</accession>
<name>A0ABD3I5G2_9MARC</name>
<keyword evidence="6" id="KW-1185">Reference proteome</keyword>
<feature type="domain" description="Reverse transcriptase" evidence="4">
    <location>
        <begin position="328"/>
        <end position="588"/>
    </location>
</feature>
<dbReference type="EMBL" id="JBJQOH010000002">
    <property type="protein sequence ID" value="KAL3698736.1"/>
    <property type="molecule type" value="Genomic_DNA"/>
</dbReference>
<evidence type="ECO:0000313" key="5">
    <source>
        <dbReference type="EMBL" id="KAL3698736.1"/>
    </source>
</evidence>
<organism evidence="5 6">
    <name type="scientific">Riccia sorocarpa</name>
    <dbReference type="NCBI Taxonomy" id="122646"/>
    <lineage>
        <taxon>Eukaryota</taxon>
        <taxon>Viridiplantae</taxon>
        <taxon>Streptophyta</taxon>
        <taxon>Embryophyta</taxon>
        <taxon>Marchantiophyta</taxon>
        <taxon>Marchantiopsida</taxon>
        <taxon>Marchantiidae</taxon>
        <taxon>Marchantiales</taxon>
        <taxon>Ricciaceae</taxon>
        <taxon>Riccia</taxon>
    </lineage>
</organism>
<dbReference type="Pfam" id="PF00078">
    <property type="entry name" value="RVT_1"/>
    <property type="match status" value="1"/>
</dbReference>
<proteinExistence type="predicted"/>
<dbReference type="InterPro" id="IPR036691">
    <property type="entry name" value="Endo/exonu/phosph_ase_sf"/>
</dbReference>
<dbReference type="InterPro" id="IPR001357">
    <property type="entry name" value="BRCT_dom"/>
</dbReference>
<protein>
    <recommendedName>
        <fullName evidence="7">Reverse transcriptase domain-containing protein</fullName>
    </recommendedName>
</protein>
<feature type="coiled-coil region" evidence="1">
    <location>
        <begin position="128"/>
        <end position="188"/>
    </location>
</feature>
<evidence type="ECO:0000256" key="2">
    <source>
        <dbReference type="SAM" id="MobiDB-lite"/>
    </source>
</evidence>
<reference evidence="5 6" key="1">
    <citation type="submission" date="2024-09" db="EMBL/GenBank/DDBJ databases">
        <title>Chromosome-scale assembly of Riccia sorocarpa.</title>
        <authorList>
            <person name="Paukszto L."/>
        </authorList>
    </citation>
    <scope>NUCLEOTIDE SEQUENCE [LARGE SCALE GENOMIC DNA]</scope>
    <source>
        <strain evidence="5">LP-2024</strain>
        <tissue evidence="5">Aerial parts of the thallus</tissue>
    </source>
</reference>
<gene>
    <name evidence="5" type="ORF">R1sor_012812</name>
</gene>
<dbReference type="CDD" id="cd01650">
    <property type="entry name" value="RT_nLTR_like"/>
    <property type="match status" value="1"/>
</dbReference>
<feature type="domain" description="BRCT" evidence="3">
    <location>
        <begin position="791"/>
        <end position="854"/>
    </location>
</feature>
<feature type="region of interest" description="Disordered" evidence="2">
    <location>
        <begin position="1163"/>
        <end position="1185"/>
    </location>
</feature>
<evidence type="ECO:0008006" key="7">
    <source>
        <dbReference type="Google" id="ProtNLM"/>
    </source>
</evidence>
<comment type="caution">
    <text evidence="5">The sequence shown here is derived from an EMBL/GenBank/DDBJ whole genome shotgun (WGS) entry which is preliminary data.</text>
</comment>
<evidence type="ECO:0000259" key="3">
    <source>
        <dbReference type="PROSITE" id="PS50172"/>
    </source>
</evidence>
<dbReference type="PROSITE" id="PS50878">
    <property type="entry name" value="RT_POL"/>
    <property type="match status" value="1"/>
</dbReference>
<dbReference type="Proteomes" id="UP001633002">
    <property type="component" value="Unassembled WGS sequence"/>
</dbReference>
<dbReference type="PROSITE" id="PS50172">
    <property type="entry name" value="BRCT"/>
    <property type="match status" value="1"/>
</dbReference>